<dbReference type="InterPro" id="IPR013154">
    <property type="entry name" value="ADH-like_N"/>
</dbReference>
<evidence type="ECO:0000256" key="4">
    <source>
        <dbReference type="ARBA" id="ARBA00023002"/>
    </source>
</evidence>
<dbReference type="GO" id="GO:0009809">
    <property type="term" value="P:lignin biosynthetic process"/>
    <property type="evidence" value="ECO:0007669"/>
    <property type="project" value="UniProtKB-ARBA"/>
</dbReference>
<dbReference type="Pfam" id="PF00107">
    <property type="entry name" value="ADH_zinc_N"/>
    <property type="match status" value="1"/>
</dbReference>
<keyword evidence="4" id="KW-0560">Oxidoreductase</keyword>
<evidence type="ECO:0000256" key="3">
    <source>
        <dbReference type="ARBA" id="ARBA00022833"/>
    </source>
</evidence>
<dbReference type="InterPro" id="IPR002328">
    <property type="entry name" value="ADH_Zn_CS"/>
</dbReference>
<dbReference type="FunFam" id="3.40.50.720:FF:000022">
    <property type="entry name" value="Cinnamyl alcohol dehydrogenase"/>
    <property type="match status" value="1"/>
</dbReference>
<dbReference type="SUPFAM" id="SSF51735">
    <property type="entry name" value="NAD(P)-binding Rossmann-fold domains"/>
    <property type="match status" value="1"/>
</dbReference>
<feature type="domain" description="Enoyl reductase (ER)" evidence="6">
    <location>
        <begin position="109"/>
        <end position="439"/>
    </location>
</feature>
<comment type="caution">
    <text evidence="7">The sequence shown here is derived from an EMBL/GenBank/DDBJ whole genome shotgun (WGS) entry which is preliminary data.</text>
</comment>
<evidence type="ECO:0000256" key="2">
    <source>
        <dbReference type="ARBA" id="ARBA00022723"/>
    </source>
</evidence>
<evidence type="ECO:0000313" key="7">
    <source>
        <dbReference type="EMBL" id="GFR40852.1"/>
    </source>
</evidence>
<comment type="cofactor">
    <cofactor evidence="1 5">
        <name>Zn(2+)</name>
        <dbReference type="ChEBI" id="CHEBI:29105"/>
    </cofactor>
</comment>
<dbReference type="InterPro" id="IPR013149">
    <property type="entry name" value="ADH-like_C"/>
</dbReference>
<evidence type="ECO:0000256" key="5">
    <source>
        <dbReference type="RuleBase" id="RU361277"/>
    </source>
</evidence>
<dbReference type="InterPro" id="IPR047109">
    <property type="entry name" value="CAD-like"/>
</dbReference>
<dbReference type="GO" id="GO:0016616">
    <property type="term" value="F:oxidoreductase activity, acting on the CH-OH group of donors, NAD or NADP as acceptor"/>
    <property type="evidence" value="ECO:0007669"/>
    <property type="project" value="InterPro"/>
</dbReference>
<dbReference type="Proteomes" id="UP001054857">
    <property type="component" value="Unassembled WGS sequence"/>
</dbReference>
<dbReference type="PANTHER" id="PTHR42683">
    <property type="entry name" value="ALDEHYDE REDUCTASE"/>
    <property type="match status" value="1"/>
</dbReference>
<dbReference type="AlphaFoldDB" id="A0AAD3HHC1"/>
<dbReference type="FunFam" id="3.90.180.10:FF:000004">
    <property type="entry name" value="probable cinnamyl alcohol dehydrogenase"/>
    <property type="match status" value="1"/>
</dbReference>
<dbReference type="InterPro" id="IPR036291">
    <property type="entry name" value="NAD(P)-bd_dom_sf"/>
</dbReference>
<dbReference type="EMBL" id="BMAR01000001">
    <property type="protein sequence ID" value="GFR40852.1"/>
    <property type="molecule type" value="Genomic_DNA"/>
</dbReference>
<dbReference type="Pfam" id="PF08240">
    <property type="entry name" value="ADH_N"/>
    <property type="match status" value="1"/>
</dbReference>
<dbReference type="GO" id="GO:0008270">
    <property type="term" value="F:zinc ion binding"/>
    <property type="evidence" value="ECO:0007669"/>
    <property type="project" value="InterPro"/>
</dbReference>
<keyword evidence="3 5" id="KW-0862">Zinc</keyword>
<evidence type="ECO:0000256" key="1">
    <source>
        <dbReference type="ARBA" id="ARBA00001947"/>
    </source>
</evidence>
<protein>
    <recommendedName>
        <fullName evidence="6">Enoyl reductase (ER) domain-containing protein</fullName>
    </recommendedName>
</protein>
<dbReference type="InterPro" id="IPR011032">
    <property type="entry name" value="GroES-like_sf"/>
</dbReference>
<proteinExistence type="inferred from homology"/>
<evidence type="ECO:0000259" key="6">
    <source>
        <dbReference type="SMART" id="SM00829"/>
    </source>
</evidence>
<comment type="similarity">
    <text evidence="5">Belongs to the zinc-containing alcohol dehydrogenase family.</text>
</comment>
<dbReference type="PROSITE" id="PS00059">
    <property type="entry name" value="ADH_ZINC"/>
    <property type="match status" value="1"/>
</dbReference>
<dbReference type="CDD" id="cd05283">
    <property type="entry name" value="CAD1"/>
    <property type="match status" value="1"/>
</dbReference>
<dbReference type="Gene3D" id="3.90.180.10">
    <property type="entry name" value="Medium-chain alcohol dehydrogenases, catalytic domain"/>
    <property type="match status" value="1"/>
</dbReference>
<accession>A0AAD3HHC1</accession>
<evidence type="ECO:0000313" key="8">
    <source>
        <dbReference type="Proteomes" id="UP001054857"/>
    </source>
</evidence>
<keyword evidence="8" id="KW-1185">Reference proteome</keyword>
<organism evidence="7 8">
    <name type="scientific">Astrephomene gubernaculifera</name>
    <dbReference type="NCBI Taxonomy" id="47775"/>
    <lineage>
        <taxon>Eukaryota</taxon>
        <taxon>Viridiplantae</taxon>
        <taxon>Chlorophyta</taxon>
        <taxon>core chlorophytes</taxon>
        <taxon>Chlorophyceae</taxon>
        <taxon>CS clade</taxon>
        <taxon>Chlamydomonadales</taxon>
        <taxon>Astrephomenaceae</taxon>
        <taxon>Astrephomene</taxon>
    </lineage>
</organism>
<name>A0AAD3HHC1_9CHLO</name>
<dbReference type="Gene3D" id="3.40.50.720">
    <property type="entry name" value="NAD(P)-binding Rossmann-like Domain"/>
    <property type="match status" value="1"/>
</dbReference>
<sequence length="447" mass="48028">MGFTFCACSEGEVSVPTACSNRKMPRVRQPSPAEISAHPREFALLRQVAPEGEVDAEALKEYIKLYGEPAKAVAEGEISFEDFAAMFSRKSAEAVTANCIGYAAQDKSGVLAPYSFDRRPVGPKDVRIQITHAGICHSDLHQVKNEWGGSVYPMVPGHEIVGIVTEVGSEVSSFKPGDRAGVGCMVDSCGTCEMCAAPRCEEQFCPRCVFTYNSKHYDGTLAQGGYSSHIVVKESFVLRLPANLPLDATAPLLCAGITVYSPMKHFGLDKPGLRLGVVGLGGLGHMAVKIGKAMGMHVTVISTSESKREEAIKVLGADEFLVSKDAEAMKAASNSLHGIIDTVSAKHDLGALAGLLKLEGRLVLVGVPDQPLELPSFALIFKRAMVSGSLIGGIKETQEMLDFCGQHGITATIEKIPIEYVNTAYERMTRSDVRYRFVIDIQGSLVL</sequence>
<gene>
    <name evidence="7" type="ORF">Agub_g1502</name>
</gene>
<keyword evidence="2 5" id="KW-0479">Metal-binding</keyword>
<dbReference type="SUPFAM" id="SSF50129">
    <property type="entry name" value="GroES-like"/>
    <property type="match status" value="1"/>
</dbReference>
<dbReference type="InterPro" id="IPR020843">
    <property type="entry name" value="ER"/>
</dbReference>
<reference evidence="7 8" key="1">
    <citation type="journal article" date="2021" name="Sci. Rep.">
        <title>Genome sequencing of the multicellular alga Astrephomene provides insights into convergent evolution of germ-soma differentiation.</title>
        <authorList>
            <person name="Yamashita S."/>
            <person name="Yamamoto K."/>
            <person name="Matsuzaki R."/>
            <person name="Suzuki S."/>
            <person name="Yamaguchi H."/>
            <person name="Hirooka S."/>
            <person name="Minakuchi Y."/>
            <person name="Miyagishima S."/>
            <person name="Kawachi M."/>
            <person name="Toyoda A."/>
            <person name="Nozaki H."/>
        </authorList>
    </citation>
    <scope>NUCLEOTIDE SEQUENCE [LARGE SCALE GENOMIC DNA]</scope>
    <source>
        <strain evidence="7 8">NIES-4017</strain>
    </source>
</reference>
<dbReference type="SMART" id="SM00829">
    <property type="entry name" value="PKS_ER"/>
    <property type="match status" value="1"/>
</dbReference>